<feature type="region of interest" description="Disordered" evidence="1">
    <location>
        <begin position="1"/>
        <end position="20"/>
    </location>
</feature>
<dbReference type="AlphaFoldDB" id="A0A2I1DEJ6"/>
<evidence type="ECO:0000256" key="2">
    <source>
        <dbReference type="SAM" id="Phobius"/>
    </source>
</evidence>
<reference evidence="3" key="1">
    <citation type="submission" date="2016-12" db="EMBL/GenBank/DDBJ databases">
        <title>The genomes of Aspergillus section Nigri reveals drivers in fungal speciation.</title>
        <authorList>
            <consortium name="DOE Joint Genome Institute"/>
            <person name="Vesth T.C."/>
            <person name="Nybo J."/>
            <person name="Theobald S."/>
            <person name="Brandl J."/>
            <person name="Frisvad J.C."/>
            <person name="Nielsen K.F."/>
            <person name="Lyhne E.K."/>
            <person name="Kogle M.E."/>
            <person name="Kuo A."/>
            <person name="Riley R."/>
            <person name="Clum A."/>
            <person name="Nolan M."/>
            <person name="Lipzen A."/>
            <person name="Salamov A."/>
            <person name="Henrissat B."/>
            <person name="Wiebenga A."/>
            <person name="De vries R.P."/>
            <person name="Grigoriev I.V."/>
            <person name="Mortensen U.H."/>
            <person name="Andersen M.R."/>
            <person name="Baker S.E."/>
        </authorList>
    </citation>
    <scope>NUCLEOTIDE SEQUENCE</scope>
    <source>
        <strain evidence="3">IBT 28561</strain>
    </source>
</reference>
<gene>
    <name evidence="3" type="ORF">P168DRAFT_277896</name>
</gene>
<keyword evidence="2" id="KW-0472">Membrane</keyword>
<dbReference type="EMBL" id="MSFM01000001">
    <property type="protein sequence ID" value="PKY08284.1"/>
    <property type="molecule type" value="Genomic_DNA"/>
</dbReference>
<accession>A0A2I1DEJ6</accession>
<keyword evidence="2" id="KW-1133">Transmembrane helix</keyword>
<dbReference type="GeneID" id="36543161"/>
<sequence>MTASDYPPIEDPLHWSLTDRPSGPEEKQLLKARLLLALWTSTPGRDLRSSDAFLEYYLAQRYLIRVYGLNLQTHEDVVNLILFIRARSTVPRDDLLAQLNNDHWTWLGPAPQSAEHAVEIAVGIWLMVGVDDWAGSQTLQEYVAALFPDKHDSSVVAAPVSLEFNAYNLHRIGGFDVVWTDCIQDHLSLISDQTQKELRVFHVACFLQYSTYSNPSHKIFPPGFLEETIRTLALLFPAAHLDCRQWIQGAQERENVGLEAGLLLRAPRDLRNYRYWGQRLRELKDEYDRTEPTTIRQWVLDKRKPNQRYTFWIAVAALALALVFGLIQSVTGIVQAVAAVRGNG</sequence>
<name>A0A2I1DEJ6_ASPC2</name>
<evidence type="ECO:0000313" key="3">
    <source>
        <dbReference type="EMBL" id="PKY08284.1"/>
    </source>
</evidence>
<keyword evidence="2" id="KW-0812">Transmembrane</keyword>
<keyword evidence="4" id="KW-1185">Reference proteome</keyword>
<proteinExistence type="predicted"/>
<evidence type="ECO:0000313" key="4">
    <source>
        <dbReference type="Proteomes" id="UP000234254"/>
    </source>
</evidence>
<comment type="caution">
    <text evidence="3">The sequence shown here is derived from an EMBL/GenBank/DDBJ whole genome shotgun (WGS) entry which is preliminary data.</text>
</comment>
<dbReference type="Proteomes" id="UP000234254">
    <property type="component" value="Unassembled WGS sequence"/>
</dbReference>
<dbReference type="RefSeq" id="XP_024696878.1">
    <property type="nucleotide sequence ID" value="XM_024835637.1"/>
</dbReference>
<dbReference type="VEuPathDB" id="FungiDB:P168DRAFT_277896"/>
<dbReference type="OrthoDB" id="5428890at2759"/>
<protein>
    <submittedName>
        <fullName evidence="3">Uncharacterized protein</fullName>
    </submittedName>
</protein>
<evidence type="ECO:0000256" key="1">
    <source>
        <dbReference type="SAM" id="MobiDB-lite"/>
    </source>
</evidence>
<organism evidence="3 4">
    <name type="scientific">Aspergillus campestris (strain IBT 28561)</name>
    <dbReference type="NCBI Taxonomy" id="1392248"/>
    <lineage>
        <taxon>Eukaryota</taxon>
        <taxon>Fungi</taxon>
        <taxon>Dikarya</taxon>
        <taxon>Ascomycota</taxon>
        <taxon>Pezizomycotina</taxon>
        <taxon>Eurotiomycetes</taxon>
        <taxon>Eurotiomycetidae</taxon>
        <taxon>Eurotiales</taxon>
        <taxon>Aspergillaceae</taxon>
        <taxon>Aspergillus</taxon>
        <taxon>Aspergillus subgen. Circumdati</taxon>
    </lineage>
</organism>
<feature type="transmembrane region" description="Helical" evidence="2">
    <location>
        <begin position="309"/>
        <end position="327"/>
    </location>
</feature>